<sequence>MMAGLHPPALVARYRESGAWGDTTIDELFRRQVAAQPDRIAVVDPPNKAELTGGKPQRWTWRQLDAAVDRLAAALVGRGIGKGDVVAAQLPNSVDLVQTVLATVRIGAVLTPFPVQYRERELVHMCQATQANVFITCEMVRDRKLAEVASSISAQVPSLRRVLVLRGDGPAGPSAPARAHLRNYLADLTVDPNDSVSICWTSGTEAPPKGVPRCHYDWLAIARVCHDAAELTSADVMLNPFPMVNMAGFGGLMLPWLMSGCVLVQHQPFEADVYLRQIQDERATYTIVAPALLARMMNEEQLRESFDLTSLRLIGSGAAPLAGDVVAAWETATKVEVINFFGSNEGTCLVSTPKQIPDAHDRSRYFPRNGVARGVIAEAMELRLVDTDTGEVITESGRRGELRLKGPTLFAGYQVGTSATFFDAEGFFRTGDLFEIAGENSDFLRYVDRVKDIIIRGGINIAPAEIENMLAAHPSVADVAVVGVPDEVMGERTCAVVVPTAGTTPTLDDLVEFLRRKKISSYKLPERLAIVESLPRTPAGKMLKWAVRAQIQPEPVRA</sequence>
<dbReference type="InterPro" id="IPR025110">
    <property type="entry name" value="AMP-bd_C"/>
</dbReference>
<evidence type="ECO:0000256" key="1">
    <source>
        <dbReference type="ARBA" id="ARBA00006432"/>
    </source>
</evidence>
<evidence type="ECO:0000313" key="5">
    <source>
        <dbReference type="EMBL" id="GAA1676329.1"/>
    </source>
</evidence>
<comment type="caution">
    <text evidence="5">The sequence shown here is derived from an EMBL/GenBank/DDBJ whole genome shotgun (WGS) entry which is preliminary data.</text>
</comment>
<reference evidence="5 6" key="1">
    <citation type="journal article" date="2019" name="Int. J. Syst. Evol. Microbiol.">
        <title>The Global Catalogue of Microorganisms (GCM) 10K type strain sequencing project: providing services to taxonomists for standard genome sequencing and annotation.</title>
        <authorList>
            <consortium name="The Broad Institute Genomics Platform"/>
            <consortium name="The Broad Institute Genome Sequencing Center for Infectious Disease"/>
            <person name="Wu L."/>
            <person name="Ma J."/>
        </authorList>
    </citation>
    <scope>NUCLEOTIDE SEQUENCE [LARGE SCALE GENOMIC DNA]</scope>
    <source>
        <strain evidence="5 6">JCM 14718</strain>
    </source>
</reference>
<dbReference type="Gene3D" id="3.40.50.12780">
    <property type="entry name" value="N-terminal domain of ligase-like"/>
    <property type="match status" value="1"/>
</dbReference>
<evidence type="ECO:0000256" key="2">
    <source>
        <dbReference type="ARBA" id="ARBA00022598"/>
    </source>
</evidence>
<accession>A0ABN2GT32</accession>
<keyword evidence="6" id="KW-1185">Reference proteome</keyword>
<dbReference type="PANTHER" id="PTHR43201">
    <property type="entry name" value="ACYL-COA SYNTHETASE"/>
    <property type="match status" value="1"/>
</dbReference>
<dbReference type="PANTHER" id="PTHR43201:SF5">
    <property type="entry name" value="MEDIUM-CHAIN ACYL-COA LIGASE ACSF2, MITOCHONDRIAL"/>
    <property type="match status" value="1"/>
</dbReference>
<gene>
    <name evidence="5" type="ORF">GCM10009765_27120</name>
</gene>
<dbReference type="InterPro" id="IPR000873">
    <property type="entry name" value="AMP-dep_synth/lig_dom"/>
</dbReference>
<protein>
    <submittedName>
        <fullName evidence="5">Class I adenylate-forming enzyme family protein</fullName>
    </submittedName>
</protein>
<proteinExistence type="inferred from homology"/>
<keyword evidence="2" id="KW-0436">Ligase</keyword>
<dbReference type="Pfam" id="PF00501">
    <property type="entry name" value="AMP-binding"/>
    <property type="match status" value="1"/>
</dbReference>
<name>A0ABN2GT32_9ACTN</name>
<evidence type="ECO:0000313" key="6">
    <source>
        <dbReference type="Proteomes" id="UP001500618"/>
    </source>
</evidence>
<dbReference type="Proteomes" id="UP001500618">
    <property type="component" value="Unassembled WGS sequence"/>
</dbReference>
<feature type="domain" description="AMP-binding enzyme C-terminal" evidence="4">
    <location>
        <begin position="465"/>
        <end position="541"/>
    </location>
</feature>
<dbReference type="Gene3D" id="3.30.300.30">
    <property type="match status" value="1"/>
</dbReference>
<dbReference type="InterPro" id="IPR045851">
    <property type="entry name" value="AMP-bd_C_sf"/>
</dbReference>
<dbReference type="Pfam" id="PF13193">
    <property type="entry name" value="AMP-binding_C"/>
    <property type="match status" value="1"/>
</dbReference>
<comment type="similarity">
    <text evidence="1">Belongs to the ATP-dependent AMP-binding enzyme family.</text>
</comment>
<evidence type="ECO:0000259" key="4">
    <source>
        <dbReference type="Pfam" id="PF13193"/>
    </source>
</evidence>
<dbReference type="SUPFAM" id="SSF56801">
    <property type="entry name" value="Acetyl-CoA synthetase-like"/>
    <property type="match status" value="1"/>
</dbReference>
<dbReference type="EMBL" id="BAAANY010000009">
    <property type="protein sequence ID" value="GAA1676329.1"/>
    <property type="molecule type" value="Genomic_DNA"/>
</dbReference>
<dbReference type="InterPro" id="IPR042099">
    <property type="entry name" value="ANL_N_sf"/>
</dbReference>
<evidence type="ECO:0000259" key="3">
    <source>
        <dbReference type="Pfam" id="PF00501"/>
    </source>
</evidence>
<organism evidence="5 6">
    <name type="scientific">Fodinicola feengrottensis</name>
    <dbReference type="NCBI Taxonomy" id="435914"/>
    <lineage>
        <taxon>Bacteria</taxon>
        <taxon>Bacillati</taxon>
        <taxon>Actinomycetota</taxon>
        <taxon>Actinomycetes</taxon>
        <taxon>Mycobacteriales</taxon>
        <taxon>Fodinicola</taxon>
    </lineage>
</organism>
<feature type="domain" description="AMP-dependent synthetase/ligase" evidence="3">
    <location>
        <begin position="29"/>
        <end position="413"/>
    </location>
</feature>